<dbReference type="Pfam" id="PF22116">
    <property type="entry name" value="DUF6944"/>
    <property type="match status" value="1"/>
</dbReference>
<gene>
    <name evidence="2" type="ORF">III_03277</name>
</gene>
<keyword evidence="1" id="KW-0472">Membrane</keyword>
<evidence type="ECO:0000313" key="2">
    <source>
        <dbReference type="EMBL" id="EJR40161.1"/>
    </source>
</evidence>
<keyword evidence="1" id="KW-1133">Transmembrane helix</keyword>
<keyword evidence="1" id="KW-0812">Transmembrane</keyword>
<dbReference type="InterPro" id="IPR054224">
    <property type="entry name" value="DUF6944"/>
</dbReference>
<dbReference type="EMBL" id="AHEV01000019">
    <property type="protein sequence ID" value="EJR40161.1"/>
    <property type="molecule type" value="Genomic_DNA"/>
</dbReference>
<dbReference type="AlphaFoldDB" id="A0ABC9R2A8"/>
<comment type="caution">
    <text evidence="2">The sequence shown here is derived from an EMBL/GenBank/DDBJ whole genome shotgun (WGS) entry which is preliminary data.</text>
</comment>
<reference evidence="2 3" key="1">
    <citation type="submission" date="2012-04" db="EMBL/GenBank/DDBJ databases">
        <title>The Genome Sequence of Bacillus cereus VD078.</title>
        <authorList>
            <consortium name="The Broad Institute Genome Sequencing Platform"/>
            <consortium name="The Broad Institute Genome Sequencing Center for Infectious Disease"/>
            <person name="Feldgarden M."/>
            <person name="Van der Auwera G.A."/>
            <person name="Mahillon J."/>
            <person name="Duprez V."/>
            <person name="Timmery S."/>
            <person name="Mattelet C."/>
            <person name="Dierick K."/>
            <person name="Sun M."/>
            <person name="Yu Z."/>
            <person name="Zhu L."/>
            <person name="Hu X."/>
            <person name="Shank E.B."/>
            <person name="Swiecicka I."/>
            <person name="Hansen B.M."/>
            <person name="Andrup L."/>
            <person name="Young S.K."/>
            <person name="Zeng Q."/>
            <person name="Gargeya S."/>
            <person name="Fitzgerald M."/>
            <person name="Haas B."/>
            <person name="Abouelleil A."/>
            <person name="Alvarado L."/>
            <person name="Arachchi H.M."/>
            <person name="Berlin A."/>
            <person name="Chapman S.B."/>
            <person name="Goldberg J."/>
            <person name="Griggs A."/>
            <person name="Gujja S."/>
            <person name="Hansen M."/>
            <person name="Howarth C."/>
            <person name="Imamovic A."/>
            <person name="Larimer J."/>
            <person name="McCowen C."/>
            <person name="Montmayeur A."/>
            <person name="Murphy C."/>
            <person name="Neiman D."/>
            <person name="Pearson M."/>
            <person name="Priest M."/>
            <person name="Roberts A."/>
            <person name="Saif S."/>
            <person name="Shea T."/>
            <person name="Sisk P."/>
            <person name="Sykes S."/>
            <person name="Wortman J."/>
            <person name="Nusbaum C."/>
            <person name="Birren B."/>
        </authorList>
    </citation>
    <scope>NUCLEOTIDE SEQUENCE [LARGE SCALE GENOMIC DNA]</scope>
    <source>
        <strain evidence="2 3">VD078</strain>
    </source>
</reference>
<dbReference type="Proteomes" id="UP000006976">
    <property type="component" value="Unassembled WGS sequence"/>
</dbReference>
<evidence type="ECO:0000256" key="1">
    <source>
        <dbReference type="SAM" id="Phobius"/>
    </source>
</evidence>
<accession>A0ABC9R2A8</accession>
<evidence type="ECO:0000313" key="3">
    <source>
        <dbReference type="Proteomes" id="UP000006976"/>
    </source>
</evidence>
<feature type="transmembrane region" description="Helical" evidence="1">
    <location>
        <begin position="12"/>
        <end position="28"/>
    </location>
</feature>
<proteinExistence type="predicted"/>
<organism evidence="2 3">
    <name type="scientific">Bacillus mycoides</name>
    <dbReference type="NCBI Taxonomy" id="1405"/>
    <lineage>
        <taxon>Bacteria</taxon>
        <taxon>Bacillati</taxon>
        <taxon>Bacillota</taxon>
        <taxon>Bacilli</taxon>
        <taxon>Bacillales</taxon>
        <taxon>Bacillaceae</taxon>
        <taxon>Bacillus</taxon>
        <taxon>Bacillus cereus group</taxon>
    </lineage>
</organism>
<protein>
    <submittedName>
        <fullName evidence="2">Uncharacterized protein</fullName>
    </submittedName>
</protein>
<name>A0ABC9R2A8_BACMY</name>
<sequence>MDDPIKEIVGAWFVAVGTIIAAIGSTPLKRLNSELRKDLNVWGDVLQATGNGLEADGQGEISLELIGNEIQSIGNVTVLTGLIIEFEDETQKKLEIAGNWIQALGGVTSIGGEIEDSSNIDESYNIVGNVLQATGN</sequence>